<dbReference type="Proteomes" id="UP000223759">
    <property type="component" value="Unassembled WGS sequence"/>
</dbReference>
<dbReference type="PANTHER" id="PTHR43394:SF1">
    <property type="entry name" value="ATP-BINDING CASSETTE SUB-FAMILY B MEMBER 10, MITOCHONDRIAL"/>
    <property type="match status" value="1"/>
</dbReference>
<dbReference type="PROSITE" id="PS50893">
    <property type="entry name" value="ABC_TRANSPORTER_2"/>
    <property type="match status" value="1"/>
</dbReference>
<feature type="transmembrane region" description="Helical" evidence="7">
    <location>
        <begin position="327"/>
        <end position="346"/>
    </location>
</feature>
<dbReference type="SMART" id="SM00382">
    <property type="entry name" value="AAA"/>
    <property type="match status" value="1"/>
</dbReference>
<feature type="transmembrane region" description="Helical" evidence="7">
    <location>
        <begin position="182"/>
        <end position="206"/>
    </location>
</feature>
<dbReference type="STRING" id="233100.SAMN05216526_1083"/>
<dbReference type="GO" id="GO:0090374">
    <property type="term" value="P:oligopeptide export from mitochondrion"/>
    <property type="evidence" value="ECO:0007669"/>
    <property type="project" value="TreeGrafter"/>
</dbReference>
<dbReference type="InterPro" id="IPR036640">
    <property type="entry name" value="ABC1_TM_sf"/>
</dbReference>
<dbReference type="PANTHER" id="PTHR43394">
    <property type="entry name" value="ATP-DEPENDENT PERMEASE MDL1, MITOCHONDRIAL"/>
    <property type="match status" value="1"/>
</dbReference>
<evidence type="ECO:0000256" key="1">
    <source>
        <dbReference type="ARBA" id="ARBA00004651"/>
    </source>
</evidence>
<keyword evidence="4 10" id="KW-0067">ATP-binding</keyword>
<evidence type="ECO:0000256" key="4">
    <source>
        <dbReference type="ARBA" id="ARBA00022840"/>
    </source>
</evidence>
<feature type="transmembrane region" description="Helical" evidence="7">
    <location>
        <begin position="294"/>
        <end position="315"/>
    </location>
</feature>
<dbReference type="InterPro" id="IPR039421">
    <property type="entry name" value="Type_1_exporter"/>
</dbReference>
<accession>A0A1R3VWU8</accession>
<evidence type="ECO:0000313" key="10">
    <source>
        <dbReference type="EMBL" id="SIT69437.1"/>
    </source>
</evidence>
<dbReference type="SUPFAM" id="SSF90123">
    <property type="entry name" value="ABC transporter transmembrane region"/>
    <property type="match status" value="1"/>
</dbReference>
<proteinExistence type="predicted"/>
<dbReference type="Gene3D" id="3.40.50.300">
    <property type="entry name" value="P-loop containing nucleotide triphosphate hydrolases"/>
    <property type="match status" value="1"/>
</dbReference>
<reference evidence="10 11" key="1">
    <citation type="submission" date="2017-01" db="EMBL/GenBank/DDBJ databases">
        <authorList>
            <person name="Mah S.A."/>
            <person name="Swanson W.J."/>
            <person name="Moy G.W."/>
            <person name="Vacquier V.D."/>
        </authorList>
    </citation>
    <scope>NUCLEOTIDE SEQUENCE [LARGE SCALE GENOMIC DNA]</scope>
    <source>
        <strain evidence="10 11">M9</strain>
    </source>
</reference>
<feature type="transmembrane region" description="Helical" evidence="7">
    <location>
        <begin position="74"/>
        <end position="97"/>
    </location>
</feature>
<feature type="domain" description="ABC transporter" evidence="8">
    <location>
        <begin position="390"/>
        <end position="626"/>
    </location>
</feature>
<dbReference type="GO" id="GO:0005524">
    <property type="term" value="F:ATP binding"/>
    <property type="evidence" value="ECO:0007669"/>
    <property type="project" value="UniProtKB-KW"/>
</dbReference>
<gene>
    <name evidence="10" type="ORF">SAMN05216526_1083</name>
</gene>
<keyword evidence="11" id="KW-1185">Reference proteome</keyword>
<dbReference type="FunFam" id="3.40.50.300:FF:000218">
    <property type="entry name" value="Multidrug ABC transporter ATP-binding protein"/>
    <property type="match status" value="1"/>
</dbReference>
<dbReference type="PROSITE" id="PS00211">
    <property type="entry name" value="ABC_TRANSPORTER_1"/>
    <property type="match status" value="1"/>
</dbReference>
<dbReference type="AlphaFoldDB" id="A0A1R3VWU8"/>
<evidence type="ECO:0000259" key="8">
    <source>
        <dbReference type="PROSITE" id="PS50893"/>
    </source>
</evidence>
<dbReference type="CDD" id="cd18575">
    <property type="entry name" value="ABC_6TM_bac_exporter_ABCB8_10_like"/>
    <property type="match status" value="1"/>
</dbReference>
<sequence>MQLLHPPETRVSACPPTRVKGQALLYCSLCSLSLLDPLLAEHDFSISDRPTSLNLRVLGRLLGFAKPHLGRAMLAVLALVIGSGAVLAFGLVLRLVIDRGLADGDASALNLALGLLLLVIAVMAVAVALRLYLVTWIGERVVADVRRAVFTRVLRLDPSFFEVTRTGEVISRLTTDTSLVQVVVGSTLAIAMRNFLLFCGGLTLLAITSPKLTFWVMLGVPLVFIPIWILGRRVRDLSRQSQDRVADVGAYIDETLYGIRTVQAFCREAVDTLRYGQQVEGAFQAAVNRTRVSALLSALVMLLVFTAIALVLWVGGHDVLAGRMTHGQLAAFVFYAVLVAGAVGALSEVIGELLRAAGAAERLIELLDTEPTITSPAMAAALPVPAAGKVEFDNVVFRYASRPDSPALDGIHLTLAPGEKLALVGPSGAGKSTLLQLLLRFYDPESGVIRFDGVDLRCADLAQLRQRMALVPQDPVIFGASAWENIAFGQDNASADAVRAAAEAAYASEFLDRLPDGFDSHLGERGVRLSGGQRQRIAIARAILRDPALLLLDEATSALDAESERLVQEALERLMQNRSTLIIAHRLATVRQADRIIVMDQGCIVATGSHDQLIAQGGLYARLAELQFRDLAA</sequence>
<dbReference type="GO" id="GO:0005886">
    <property type="term" value="C:plasma membrane"/>
    <property type="evidence" value="ECO:0007669"/>
    <property type="project" value="UniProtKB-SubCell"/>
</dbReference>
<dbReference type="InterPro" id="IPR027417">
    <property type="entry name" value="P-loop_NTPase"/>
</dbReference>
<dbReference type="GO" id="GO:0015421">
    <property type="term" value="F:ABC-type oligopeptide transporter activity"/>
    <property type="evidence" value="ECO:0007669"/>
    <property type="project" value="TreeGrafter"/>
</dbReference>
<evidence type="ECO:0000256" key="5">
    <source>
        <dbReference type="ARBA" id="ARBA00022989"/>
    </source>
</evidence>
<feature type="domain" description="ABC transmembrane type-1" evidence="9">
    <location>
        <begin position="74"/>
        <end position="355"/>
    </location>
</feature>
<organism evidence="10 11">
    <name type="scientific">Ectothiorhodosinus mongolicus</name>
    <dbReference type="NCBI Taxonomy" id="233100"/>
    <lineage>
        <taxon>Bacteria</taxon>
        <taxon>Pseudomonadati</taxon>
        <taxon>Pseudomonadota</taxon>
        <taxon>Gammaproteobacteria</taxon>
        <taxon>Chromatiales</taxon>
        <taxon>Ectothiorhodospiraceae</taxon>
        <taxon>Ectothiorhodosinus</taxon>
    </lineage>
</organism>
<keyword evidence="3" id="KW-0547">Nucleotide-binding</keyword>
<keyword evidence="2 7" id="KW-0812">Transmembrane</keyword>
<dbReference type="InterPro" id="IPR003593">
    <property type="entry name" value="AAA+_ATPase"/>
</dbReference>
<dbReference type="Pfam" id="PF00664">
    <property type="entry name" value="ABC_membrane"/>
    <property type="match status" value="1"/>
</dbReference>
<dbReference type="SUPFAM" id="SSF52540">
    <property type="entry name" value="P-loop containing nucleoside triphosphate hydrolases"/>
    <property type="match status" value="1"/>
</dbReference>
<dbReference type="InterPro" id="IPR011918">
    <property type="entry name" value="ABC_MsbA_ATP-bd"/>
</dbReference>
<feature type="transmembrane region" description="Helical" evidence="7">
    <location>
        <begin position="109"/>
        <end position="133"/>
    </location>
</feature>
<dbReference type="Pfam" id="PF00005">
    <property type="entry name" value="ABC_tran"/>
    <property type="match status" value="1"/>
</dbReference>
<comment type="subcellular location">
    <subcellularLocation>
        <location evidence="1">Cell membrane</location>
        <topology evidence="1">Multi-pass membrane protein</topology>
    </subcellularLocation>
</comment>
<dbReference type="GO" id="GO:0016887">
    <property type="term" value="F:ATP hydrolysis activity"/>
    <property type="evidence" value="ECO:0007669"/>
    <property type="project" value="InterPro"/>
</dbReference>
<evidence type="ECO:0000259" key="9">
    <source>
        <dbReference type="PROSITE" id="PS50929"/>
    </source>
</evidence>
<name>A0A1R3VWU8_9GAMM</name>
<dbReference type="EMBL" id="FTPK01000002">
    <property type="protein sequence ID" value="SIT69437.1"/>
    <property type="molecule type" value="Genomic_DNA"/>
</dbReference>
<dbReference type="InterPro" id="IPR011527">
    <property type="entry name" value="ABC1_TM_dom"/>
</dbReference>
<evidence type="ECO:0000256" key="3">
    <source>
        <dbReference type="ARBA" id="ARBA00022741"/>
    </source>
</evidence>
<evidence type="ECO:0000256" key="7">
    <source>
        <dbReference type="SAM" id="Phobius"/>
    </source>
</evidence>
<dbReference type="Gene3D" id="1.20.1560.10">
    <property type="entry name" value="ABC transporter type 1, transmembrane domain"/>
    <property type="match status" value="1"/>
</dbReference>
<dbReference type="InterPro" id="IPR017871">
    <property type="entry name" value="ABC_transporter-like_CS"/>
</dbReference>
<dbReference type="PROSITE" id="PS50929">
    <property type="entry name" value="ABC_TM1F"/>
    <property type="match status" value="1"/>
</dbReference>
<keyword evidence="5 7" id="KW-1133">Transmembrane helix</keyword>
<dbReference type="InterPro" id="IPR003439">
    <property type="entry name" value="ABC_transporter-like_ATP-bd"/>
</dbReference>
<evidence type="ECO:0000313" key="11">
    <source>
        <dbReference type="Proteomes" id="UP000223759"/>
    </source>
</evidence>
<evidence type="ECO:0000256" key="6">
    <source>
        <dbReference type="ARBA" id="ARBA00023136"/>
    </source>
</evidence>
<keyword evidence="6 7" id="KW-0472">Membrane</keyword>
<evidence type="ECO:0000256" key="2">
    <source>
        <dbReference type="ARBA" id="ARBA00022692"/>
    </source>
</evidence>
<dbReference type="NCBIfam" id="TIGR02204">
    <property type="entry name" value="MsbA_rel"/>
    <property type="match status" value="1"/>
</dbReference>
<protein>
    <submittedName>
        <fullName evidence="10">ATP-binding cassette, subfamily B</fullName>
    </submittedName>
</protein>
<feature type="transmembrane region" description="Helical" evidence="7">
    <location>
        <begin position="212"/>
        <end position="231"/>
    </location>
</feature>